<dbReference type="EMBL" id="HF563609">
    <property type="protein sequence ID" value="CCP25275.1"/>
    <property type="molecule type" value="Genomic_DNA"/>
</dbReference>
<dbReference type="HOGENOM" id="CLU_017500_0_0_9"/>
<dbReference type="InterPro" id="IPR014060">
    <property type="entry name" value="PglZ"/>
</dbReference>
<dbReference type="Proteomes" id="UP000010802">
    <property type="component" value="Chromosome"/>
</dbReference>
<reference evidence="2" key="1">
    <citation type="journal article" date="2013" name="Genome Announc.">
        <title>First genome sequence of a syntrophic acetate-oxidizing bacterium, Tepidanaerobacter acetatoxydans strain Re1.</title>
        <authorList>
            <person name="Manzoor S."/>
            <person name="Bongcam-Rudloff E."/>
            <person name="Schnurer A."/>
            <person name="Muller B."/>
        </authorList>
    </citation>
    <scope>NUCLEOTIDE SEQUENCE [LARGE SCALE GENOMIC DNA]</scope>
    <source>
        <strain evidence="2">Re1</strain>
    </source>
</reference>
<evidence type="ECO:0000313" key="2">
    <source>
        <dbReference type="Proteomes" id="UP000010802"/>
    </source>
</evidence>
<dbReference type="NCBIfam" id="TIGR02687">
    <property type="entry name" value="BREX-1 system phosphatase PglZ type A"/>
    <property type="match status" value="1"/>
</dbReference>
<dbReference type="InterPro" id="IPR017850">
    <property type="entry name" value="Alkaline_phosphatase_core_sf"/>
</dbReference>
<evidence type="ECO:0000313" key="1">
    <source>
        <dbReference type="EMBL" id="CCP25275.1"/>
    </source>
</evidence>
<proteinExistence type="predicted"/>
<sequence length="852" mass="100111">MINLELDEVKKILEQNFNKGLSEGKKRNIIFWYDDNGEFKGQIDTLELSNAKILKLDGQNYFYAKYLLEKQDIKSNYLVYAPFCKPGPRENWLLDILKYSDEFSTDRTTIIMRNLGVKNEALKNIFEHYKKFFDNKERYRLLKSYNIEYCTEESVHIAILSALCKLPFSDLDEVVKSLLIEYAKDDNTYFTEIDKFGDINTFWALMEKYYGYILEEKTIEHLSAFFLITALYYTLEDKIPAHWEKFISPKKADCFVFLSNFMNNAKAMDYFDMLSIKVEKQLNLRDYADKWHIDNYVVSDVFKIFDETIINKLIENLISDAGEFERYTDIILQRRTKHWYRKYENDYNCVYWALVMLDSWRKIKDDIKEDKPYDLFQKYAGQYYIIDMAYRKFIYFFDKLPNKEPFFELKEKIENTYVNGYLNQLSIKWSDSLETLEQNWKISPLELQQDFYINHVKPYEDKDERVFVIISDGLRYEAAKELEEDLNTERKGSTKITPMLGILPSYTALGMAALLPHNEIKINDKFQVIVDGLSSDGTENRSKILQKAQKDSIAVGYEQLSGMKRDDFRKLFGGKKVVYIYHNSIDARGDNALTENEVFNAVEDTFGELKALINDLINNVSATNIYITADHGFIYKRGNIQESDKVSKESLEDSLQNRRFILTEEDVDFNGTLTFNMSHIEDTKLKCIVPRGVSRFKVQGKGANYVHGGAALQEVVIPVIKFKHERGKTAKEVKKVDVKLTSISRKITNNITYLEFFQVEKIQDKTVPRRLSVYLADEEGNRVSNENIIIADSTSDNPEDRTFREKFVLKSMKYDKSSKYYLVLEDEEETVERIYEKIPFIIDIAFMNDFGF</sequence>
<dbReference type="Pfam" id="PF08665">
    <property type="entry name" value="PglZ"/>
    <property type="match status" value="1"/>
</dbReference>
<dbReference type="eggNOG" id="COG1524">
    <property type="taxonomic scope" value="Bacteria"/>
</dbReference>
<protein>
    <submittedName>
        <fullName evidence="1">Uncharacterized protein</fullName>
    </submittedName>
</protein>
<dbReference type="KEGG" id="tae:TepiRe1_0585"/>
<dbReference type="AlphaFoldDB" id="L0RWF3"/>
<dbReference type="STRING" id="1209989.TepRe1_0534"/>
<organism evidence="1 2">
    <name type="scientific">Tepidanaerobacter acetatoxydans (strain DSM 21804 / JCM 16047 / Re1)</name>
    <dbReference type="NCBI Taxonomy" id="1209989"/>
    <lineage>
        <taxon>Bacteria</taxon>
        <taxon>Bacillati</taxon>
        <taxon>Bacillota</taxon>
        <taxon>Clostridia</taxon>
        <taxon>Thermosediminibacterales</taxon>
        <taxon>Tepidanaerobacteraceae</taxon>
        <taxon>Tepidanaerobacter</taxon>
    </lineage>
</organism>
<name>L0RWF3_TEPAE</name>
<accession>L0RWF3</accession>
<dbReference type="SUPFAM" id="SSF53649">
    <property type="entry name" value="Alkaline phosphatase-like"/>
    <property type="match status" value="1"/>
</dbReference>
<keyword evidence="2" id="KW-1185">Reference proteome</keyword>
<dbReference type="PATRIC" id="fig|1209989.3.peg.632"/>
<gene>
    <name evidence="1" type="ordered locus">TEPIRE1_0585</name>
</gene>